<feature type="domain" description="CAAX prenyl protease 2/Lysostaphin resistance protein A-like" evidence="2">
    <location>
        <begin position="112"/>
        <end position="208"/>
    </location>
</feature>
<keyword evidence="4" id="KW-1185">Reference proteome</keyword>
<dbReference type="Pfam" id="PF02517">
    <property type="entry name" value="Rce1-like"/>
    <property type="match status" value="1"/>
</dbReference>
<feature type="transmembrane region" description="Helical" evidence="1">
    <location>
        <begin position="70"/>
        <end position="93"/>
    </location>
</feature>
<dbReference type="InterPro" id="IPR003675">
    <property type="entry name" value="Rce1/LyrA-like_dom"/>
</dbReference>
<protein>
    <submittedName>
        <fullName evidence="3">CPBP family intramembrane glutamic endopeptidase</fullName>
        <ecNumber evidence="3">3.4.-.-</ecNumber>
    </submittedName>
</protein>
<feature type="transmembrane region" description="Helical" evidence="1">
    <location>
        <begin position="200"/>
        <end position="218"/>
    </location>
</feature>
<sequence length="219" mass="24868">MTNKSLIILLSLLSVILLFLIEQVLQFDYLYKTIAKVFVFFAAILIFHYKTSMQTSYLSTKSIDLTRLKISVLLGVSTFIILMAAFLAFRGMIDFAGIGISLSEKNITSDTFLFIGLYVIAGNSFLEEIFFRGFIFKNLQHKSRGFAYLYSSLLFAVYHTAIFLTWFSFGLFLLALSGLFAVGLLFCWLNENNDNIYNSWLVHIMADIAIIVIALIAVF</sequence>
<dbReference type="Proteomes" id="UP001595989">
    <property type="component" value="Unassembled WGS sequence"/>
</dbReference>
<feature type="transmembrane region" description="Helical" evidence="1">
    <location>
        <begin position="147"/>
        <end position="164"/>
    </location>
</feature>
<keyword evidence="1" id="KW-0472">Membrane</keyword>
<organism evidence="3 4">
    <name type="scientific">Virgibacillus kekensis</name>
    <dbReference type="NCBI Taxonomy" id="202261"/>
    <lineage>
        <taxon>Bacteria</taxon>
        <taxon>Bacillati</taxon>
        <taxon>Bacillota</taxon>
        <taxon>Bacilli</taxon>
        <taxon>Bacillales</taxon>
        <taxon>Bacillaceae</taxon>
        <taxon>Virgibacillus</taxon>
    </lineage>
</organism>
<keyword evidence="1" id="KW-0812">Transmembrane</keyword>
<feature type="transmembrane region" description="Helical" evidence="1">
    <location>
        <begin position="113"/>
        <end position="135"/>
    </location>
</feature>
<dbReference type="EMBL" id="JBHSFU010000009">
    <property type="protein sequence ID" value="MFC4559613.1"/>
    <property type="molecule type" value="Genomic_DNA"/>
</dbReference>
<keyword evidence="3" id="KW-0378">Hydrolase</keyword>
<accession>A0ABV9DNE8</accession>
<comment type="caution">
    <text evidence="3">The sequence shown here is derived from an EMBL/GenBank/DDBJ whole genome shotgun (WGS) entry which is preliminary data.</text>
</comment>
<name>A0ABV9DNE8_9BACI</name>
<evidence type="ECO:0000313" key="3">
    <source>
        <dbReference type="EMBL" id="MFC4559613.1"/>
    </source>
</evidence>
<keyword evidence="1" id="KW-1133">Transmembrane helix</keyword>
<dbReference type="GO" id="GO:0016787">
    <property type="term" value="F:hydrolase activity"/>
    <property type="evidence" value="ECO:0007669"/>
    <property type="project" value="UniProtKB-KW"/>
</dbReference>
<evidence type="ECO:0000313" key="4">
    <source>
        <dbReference type="Proteomes" id="UP001595989"/>
    </source>
</evidence>
<evidence type="ECO:0000259" key="2">
    <source>
        <dbReference type="Pfam" id="PF02517"/>
    </source>
</evidence>
<feature type="transmembrane region" description="Helical" evidence="1">
    <location>
        <begin position="170"/>
        <end position="188"/>
    </location>
</feature>
<dbReference type="EC" id="3.4.-.-" evidence="3"/>
<feature type="transmembrane region" description="Helical" evidence="1">
    <location>
        <begin position="33"/>
        <end position="49"/>
    </location>
</feature>
<proteinExistence type="predicted"/>
<gene>
    <name evidence="3" type="ORF">ACFO3D_15550</name>
</gene>
<dbReference type="RefSeq" id="WP_390298113.1">
    <property type="nucleotide sequence ID" value="NZ_JBHSFU010000009.1"/>
</dbReference>
<reference evidence="4" key="1">
    <citation type="journal article" date="2019" name="Int. J. Syst. Evol. Microbiol.">
        <title>The Global Catalogue of Microorganisms (GCM) 10K type strain sequencing project: providing services to taxonomists for standard genome sequencing and annotation.</title>
        <authorList>
            <consortium name="The Broad Institute Genomics Platform"/>
            <consortium name="The Broad Institute Genome Sequencing Center for Infectious Disease"/>
            <person name="Wu L."/>
            <person name="Ma J."/>
        </authorList>
    </citation>
    <scope>NUCLEOTIDE SEQUENCE [LARGE SCALE GENOMIC DNA]</scope>
    <source>
        <strain evidence="4">CGMCC 4.7426</strain>
    </source>
</reference>
<evidence type="ECO:0000256" key="1">
    <source>
        <dbReference type="SAM" id="Phobius"/>
    </source>
</evidence>